<keyword evidence="2" id="KW-1185">Reference proteome</keyword>
<name>A0A1E3QRR4_9ASCO</name>
<organism evidence="1 2">
    <name type="scientific">Babjeviella inositovora NRRL Y-12698</name>
    <dbReference type="NCBI Taxonomy" id="984486"/>
    <lineage>
        <taxon>Eukaryota</taxon>
        <taxon>Fungi</taxon>
        <taxon>Dikarya</taxon>
        <taxon>Ascomycota</taxon>
        <taxon>Saccharomycotina</taxon>
        <taxon>Pichiomycetes</taxon>
        <taxon>Serinales incertae sedis</taxon>
        <taxon>Babjeviella</taxon>
    </lineage>
</organism>
<accession>A0A1E3QRR4</accession>
<sequence length="51" mass="5921">MDHFYPPSTDGSGPVTKADITHMLNEMQLIREEIEKLRHNLSQSVYYARLS</sequence>
<dbReference type="Proteomes" id="UP000094336">
    <property type="component" value="Unassembled WGS sequence"/>
</dbReference>
<dbReference type="EMBL" id="KV454430">
    <property type="protein sequence ID" value="ODQ80406.1"/>
    <property type="molecule type" value="Genomic_DNA"/>
</dbReference>
<evidence type="ECO:0000313" key="2">
    <source>
        <dbReference type="Proteomes" id="UP000094336"/>
    </source>
</evidence>
<dbReference type="RefSeq" id="XP_018985734.1">
    <property type="nucleotide sequence ID" value="XM_019128760.1"/>
</dbReference>
<evidence type="ECO:0000313" key="1">
    <source>
        <dbReference type="EMBL" id="ODQ80406.1"/>
    </source>
</evidence>
<proteinExistence type="predicted"/>
<gene>
    <name evidence="1" type="ORF">BABINDRAFT_161351</name>
</gene>
<dbReference type="GeneID" id="30146613"/>
<protein>
    <submittedName>
        <fullName evidence="1">Uncharacterized protein</fullName>
    </submittedName>
</protein>
<dbReference type="AlphaFoldDB" id="A0A1E3QRR4"/>
<reference evidence="2" key="1">
    <citation type="submission" date="2016-05" db="EMBL/GenBank/DDBJ databases">
        <title>Comparative genomics of biotechnologically important yeasts.</title>
        <authorList>
            <consortium name="DOE Joint Genome Institute"/>
            <person name="Riley R."/>
            <person name="Haridas S."/>
            <person name="Wolfe K.H."/>
            <person name="Lopes M.R."/>
            <person name="Hittinger C.T."/>
            <person name="Goker M."/>
            <person name="Salamov A."/>
            <person name="Wisecaver J."/>
            <person name="Long T.M."/>
            <person name="Aerts A.L."/>
            <person name="Barry K."/>
            <person name="Choi C."/>
            <person name="Clum A."/>
            <person name="Coughlan A.Y."/>
            <person name="Deshpande S."/>
            <person name="Douglass A.P."/>
            <person name="Hanson S.J."/>
            <person name="Klenk H.-P."/>
            <person name="Labutti K."/>
            <person name="Lapidus A."/>
            <person name="Lindquist E."/>
            <person name="Lipzen A."/>
            <person name="Meier-Kolthoff J.P."/>
            <person name="Ohm R.A."/>
            <person name="Otillar R.P."/>
            <person name="Pangilinan J."/>
            <person name="Peng Y."/>
            <person name="Rokas A."/>
            <person name="Rosa C.A."/>
            <person name="Scheuner C."/>
            <person name="Sibirny A.A."/>
            <person name="Slot J.C."/>
            <person name="Stielow J.B."/>
            <person name="Sun H."/>
            <person name="Kurtzman C.P."/>
            <person name="Blackwell M."/>
            <person name="Grigoriev I.V."/>
            <person name="Jeffries T.W."/>
        </authorList>
    </citation>
    <scope>NUCLEOTIDE SEQUENCE [LARGE SCALE GENOMIC DNA]</scope>
    <source>
        <strain evidence="2">NRRL Y-12698</strain>
    </source>
</reference>